<dbReference type="PANTHER" id="PTHR39394:SF1">
    <property type="entry name" value="DNAJ HOMOLOGUE SUBFAMILY C MEMBER 28 CONSERVED DOMAIN-CONTAINING PROTEIN"/>
    <property type="match status" value="1"/>
</dbReference>
<dbReference type="PANTHER" id="PTHR39394">
    <property type="entry name" value="YALI0E31793P"/>
    <property type="match status" value="1"/>
</dbReference>
<evidence type="ECO:0000313" key="3">
    <source>
        <dbReference type="EMBL" id="KIW02372.1"/>
    </source>
</evidence>
<gene>
    <name evidence="3" type="ORF">PV09_06194</name>
</gene>
<name>A0A0D1YNU5_9PEZI</name>
<feature type="domain" description="DnaJ homologue subfamily C member 28 conserved" evidence="2">
    <location>
        <begin position="235"/>
        <end position="304"/>
    </location>
</feature>
<feature type="region of interest" description="Disordered" evidence="1">
    <location>
        <begin position="29"/>
        <end position="57"/>
    </location>
</feature>
<dbReference type="RefSeq" id="XP_016212241.1">
    <property type="nucleotide sequence ID" value="XM_016359793.1"/>
</dbReference>
<accession>A0A0D1YNU5</accession>
<dbReference type="OrthoDB" id="1922282at2759"/>
<dbReference type="VEuPathDB" id="FungiDB:PV09_06194"/>
<organism evidence="3 4">
    <name type="scientific">Verruconis gallopava</name>
    <dbReference type="NCBI Taxonomy" id="253628"/>
    <lineage>
        <taxon>Eukaryota</taxon>
        <taxon>Fungi</taxon>
        <taxon>Dikarya</taxon>
        <taxon>Ascomycota</taxon>
        <taxon>Pezizomycotina</taxon>
        <taxon>Dothideomycetes</taxon>
        <taxon>Pleosporomycetidae</taxon>
        <taxon>Venturiales</taxon>
        <taxon>Sympoventuriaceae</taxon>
        <taxon>Verruconis</taxon>
    </lineage>
</organism>
<keyword evidence="4" id="KW-1185">Reference proteome</keyword>
<protein>
    <recommendedName>
        <fullName evidence="2">DnaJ homologue subfamily C member 28 conserved domain-containing protein</fullName>
    </recommendedName>
</protein>
<dbReference type="InParanoid" id="A0A0D1YNU5"/>
<dbReference type="HOGENOM" id="CLU_019422_1_1_1"/>
<evidence type="ECO:0000256" key="1">
    <source>
        <dbReference type="SAM" id="MobiDB-lite"/>
    </source>
</evidence>
<sequence>MPVSPSSATFICTRCLRARARPNVLGFASKRGFANSPHHLDNGSSSTRHEEKEQGALSARLQQMSEEALESGGYGARKAIEEAGFDPELKRKLEERIAGANFKSKNASALAQAELPKSAGRGTRDIAGAAPWTGTESVEDTSLRMLHDAHKPLRVPRGSLAPRGAPVKVDTGRSRNEPSSGARLANARDRTSIYTIMKDSGMTAEEREQYRKEMKARFAPEARSIPATLQGLASLANERIEDAIARGQFKNLPRGKHIERDYQASSPFIDTTEYLMNKMIQRQDIVPPWIEKQQELISTANKFRARLRNDWKRHAARMIASKGGSLETQIQRAKAYAAAEAIINPQKKKVEQVNSVDSQGHLSQITLTGELKVSSTPGQDNANNHIEIKETSSVEKSHLAFIEDNDVDEATRAPEDNPASPVQPAPQVFRDPTWEANERSFHKLSIENLNSLCRSYNLMAPQMAQRPYYNLERELKSCFAEVAPQLADEIRERATKRKVNVEVIGHRPGSFLEQAFQAENTRVFDENLKVKGYGFRQFWKDLWNRNKDKNGVS</sequence>
<evidence type="ECO:0000259" key="2">
    <source>
        <dbReference type="Pfam" id="PF09350"/>
    </source>
</evidence>
<reference evidence="3 4" key="1">
    <citation type="submission" date="2015-01" db="EMBL/GenBank/DDBJ databases">
        <title>The Genome Sequence of Ochroconis gallopava CBS43764.</title>
        <authorList>
            <consortium name="The Broad Institute Genomics Platform"/>
            <person name="Cuomo C."/>
            <person name="de Hoog S."/>
            <person name="Gorbushina A."/>
            <person name="Stielow B."/>
            <person name="Teixiera M."/>
            <person name="Abouelleil A."/>
            <person name="Chapman S.B."/>
            <person name="Priest M."/>
            <person name="Young S.K."/>
            <person name="Wortman J."/>
            <person name="Nusbaum C."/>
            <person name="Birren B."/>
        </authorList>
    </citation>
    <scope>NUCLEOTIDE SEQUENCE [LARGE SCALE GENOMIC DNA]</scope>
    <source>
        <strain evidence="3 4">CBS 43764</strain>
    </source>
</reference>
<dbReference type="EMBL" id="KN847549">
    <property type="protein sequence ID" value="KIW02372.1"/>
    <property type="molecule type" value="Genomic_DNA"/>
</dbReference>
<dbReference type="STRING" id="253628.A0A0D1YNU5"/>
<dbReference type="Proteomes" id="UP000053259">
    <property type="component" value="Unassembled WGS sequence"/>
</dbReference>
<dbReference type="GeneID" id="27314167"/>
<dbReference type="AlphaFoldDB" id="A0A0D1YNU5"/>
<feature type="region of interest" description="Disordered" evidence="1">
    <location>
        <begin position="154"/>
        <end position="187"/>
    </location>
</feature>
<dbReference type="InterPro" id="IPR018961">
    <property type="entry name" value="DnaJ_homolog_subfam-C_membr-28"/>
</dbReference>
<dbReference type="Pfam" id="PF09350">
    <property type="entry name" value="DJC28_CD"/>
    <property type="match status" value="1"/>
</dbReference>
<proteinExistence type="predicted"/>
<evidence type="ECO:0000313" key="4">
    <source>
        <dbReference type="Proteomes" id="UP000053259"/>
    </source>
</evidence>